<dbReference type="Gramene" id="GBG85310">
    <property type="protein sequence ID" value="GBG85310"/>
    <property type="gene ID" value="CBR_g39878"/>
</dbReference>
<proteinExistence type="predicted"/>
<dbReference type="EMBL" id="BFEA01000513">
    <property type="protein sequence ID" value="GBG85310.1"/>
    <property type="molecule type" value="Genomic_DNA"/>
</dbReference>
<protein>
    <submittedName>
        <fullName evidence="2">Uncharacterized protein</fullName>
    </submittedName>
</protein>
<keyword evidence="3" id="KW-1185">Reference proteome</keyword>
<gene>
    <name evidence="2" type="ORF">CBR_g39878</name>
</gene>
<evidence type="ECO:0000313" key="3">
    <source>
        <dbReference type="Proteomes" id="UP000265515"/>
    </source>
</evidence>
<organism evidence="2 3">
    <name type="scientific">Chara braunii</name>
    <name type="common">Braun's stonewort</name>
    <dbReference type="NCBI Taxonomy" id="69332"/>
    <lineage>
        <taxon>Eukaryota</taxon>
        <taxon>Viridiplantae</taxon>
        <taxon>Streptophyta</taxon>
        <taxon>Charophyceae</taxon>
        <taxon>Charales</taxon>
        <taxon>Characeae</taxon>
        <taxon>Chara</taxon>
    </lineage>
</organism>
<accession>A0A388LSJ8</accession>
<evidence type="ECO:0000313" key="2">
    <source>
        <dbReference type="EMBL" id="GBG85310.1"/>
    </source>
</evidence>
<sequence length="903" mass="100757">MRERLQLLRDILTGGVILTPKRSGAAERAGKHSTETYVELVKIERVMLRMFHYFVFVSDPHRKSSEWTKPFFNNLSDLFDKYSNEGLTSERWIDQRRHFKDMSWVRTFPATLGGEEEKGEEGFKKTASLAAKCPEEFVQFVNKLLCRSETRGSESIRMSGSTQYIHFKRQNVNFVFVPFQREPSDISDEMDSKEIYRVVKHLSCHTAVLDLCHPTQIGVWTEEVFDGLRKFMGKLACDYWTLLCVVPRSCEYTFFKRVTSWEVDIHLFILKWTRQQQTKAKHLYKVAKLPLEDTDRMVVIMYSNDGDYHRNTIPLLEDIPTSTPVADRSSGEQAGDLSALVRRERRPKMLVDVVEKNFTPTKLKMAGMEPKEKPVYEGMEREPNAMVETLEHFCLADEAVVFLGKGHAALIWELLKSHRHCIVLEGEGMKFEFLVQFVTKMVKSGLYFANFVKPPPRHDEKRDLVYKVGQNIVNIWEFLFETKPQNRGERAYVVRRRKIDSLLRGYHKAPTETEVAFLDRLEMMYFDEQIGAFTIAAYATCFGEGFDAEDSEEESEDGTLQAALADERQKVCSSASQKMGAPGTSFVTHAKNEIDKRLLRLNPKVSQSRLDARTDEIFQEFKTSRWLEYLEEFYHRETSPAFGYNWRIEEELEDKVGERKGASGDESGKGSGSGGGALGKGTRSSGRTISSGGEHGKGSEPRGSVSGKGLGPSVGASGKPISHGELQKHEMCQGRQATEGKVSGPSGGAHDKGSGSPLGLGPSSGAHCRGSGSPLGLGPSGGAYGRGSRGDASGQDLEGSGGASVKGVSHGELPKCVEDVLPDDKVWATTVLASESVTAQVDNTGALAELEMSLDMPAEKDEHEVSLDMKNESATAGANETDNVQAIEEDEGHIFMTLRSRFL</sequence>
<feature type="compositionally biased region" description="Gly residues" evidence="1">
    <location>
        <begin position="773"/>
        <end position="787"/>
    </location>
</feature>
<reference evidence="2 3" key="1">
    <citation type="journal article" date="2018" name="Cell">
        <title>The Chara Genome: Secondary Complexity and Implications for Plant Terrestrialization.</title>
        <authorList>
            <person name="Nishiyama T."/>
            <person name="Sakayama H."/>
            <person name="Vries J.D."/>
            <person name="Buschmann H."/>
            <person name="Saint-Marcoux D."/>
            <person name="Ullrich K.K."/>
            <person name="Haas F.B."/>
            <person name="Vanderstraeten L."/>
            <person name="Becker D."/>
            <person name="Lang D."/>
            <person name="Vosolsobe S."/>
            <person name="Rombauts S."/>
            <person name="Wilhelmsson P.K.I."/>
            <person name="Janitza P."/>
            <person name="Kern R."/>
            <person name="Heyl A."/>
            <person name="Rumpler F."/>
            <person name="Villalobos L.I.A.C."/>
            <person name="Clay J.M."/>
            <person name="Skokan R."/>
            <person name="Toyoda A."/>
            <person name="Suzuki Y."/>
            <person name="Kagoshima H."/>
            <person name="Schijlen E."/>
            <person name="Tajeshwar N."/>
            <person name="Catarino B."/>
            <person name="Hetherington A.J."/>
            <person name="Saltykova A."/>
            <person name="Bonnot C."/>
            <person name="Breuninger H."/>
            <person name="Symeonidi A."/>
            <person name="Radhakrishnan G.V."/>
            <person name="Van Nieuwerburgh F."/>
            <person name="Deforce D."/>
            <person name="Chang C."/>
            <person name="Karol K.G."/>
            <person name="Hedrich R."/>
            <person name="Ulvskov P."/>
            <person name="Glockner G."/>
            <person name="Delwiche C.F."/>
            <person name="Petrasek J."/>
            <person name="Van de Peer Y."/>
            <person name="Friml J."/>
            <person name="Beilby M."/>
            <person name="Dolan L."/>
            <person name="Kohara Y."/>
            <person name="Sugano S."/>
            <person name="Fujiyama A."/>
            <person name="Delaux P.-M."/>
            <person name="Quint M."/>
            <person name="TheiBen G."/>
            <person name="Hagemann M."/>
            <person name="Harholt J."/>
            <person name="Dunand C."/>
            <person name="Zachgo S."/>
            <person name="Langdale J."/>
            <person name="Maumus F."/>
            <person name="Straeten D.V.D."/>
            <person name="Gould S.B."/>
            <person name="Rensing S.A."/>
        </authorList>
    </citation>
    <scope>NUCLEOTIDE SEQUENCE [LARGE SCALE GENOMIC DNA]</scope>
    <source>
        <strain evidence="2 3">S276</strain>
    </source>
</reference>
<dbReference type="Proteomes" id="UP000265515">
    <property type="component" value="Unassembled WGS sequence"/>
</dbReference>
<feature type="region of interest" description="Disordered" evidence="1">
    <location>
        <begin position="657"/>
        <end position="809"/>
    </location>
</feature>
<feature type="compositionally biased region" description="Basic and acidic residues" evidence="1">
    <location>
        <begin position="657"/>
        <end position="668"/>
    </location>
</feature>
<evidence type="ECO:0000256" key="1">
    <source>
        <dbReference type="SAM" id="MobiDB-lite"/>
    </source>
</evidence>
<name>A0A388LSJ8_CHABU</name>
<feature type="compositionally biased region" description="Low complexity" evidence="1">
    <location>
        <begin position="754"/>
        <end position="772"/>
    </location>
</feature>
<feature type="compositionally biased region" description="Low complexity" evidence="1">
    <location>
        <begin position="680"/>
        <end position="692"/>
    </location>
</feature>
<comment type="caution">
    <text evidence="2">The sequence shown here is derived from an EMBL/GenBank/DDBJ whole genome shotgun (WGS) entry which is preliminary data.</text>
</comment>
<feature type="compositionally biased region" description="Gly residues" evidence="1">
    <location>
        <begin position="669"/>
        <end position="679"/>
    </location>
</feature>
<dbReference type="AlphaFoldDB" id="A0A388LSJ8"/>